<dbReference type="EC" id="1.8.98.1" evidence="3"/>
<gene>
    <name evidence="3" type="ORF">RIEGSTA812A_PEG_957</name>
</gene>
<organism evidence="3">
    <name type="scientific">invertebrate metagenome</name>
    <dbReference type="NCBI Taxonomy" id="1711999"/>
    <lineage>
        <taxon>unclassified sequences</taxon>
        <taxon>metagenomes</taxon>
        <taxon>organismal metagenomes</taxon>
    </lineage>
</organism>
<sequence>MSKKYTFYPGCASQGTGKHLDTSLRAVLPKLGVELQDIDDWNCCGASIGHVQQGHLATAALTARNLSRARANGTNDFVTACPACYLNSHYFNEQVRNHDAFRSEINAILGAASRSYDGDLHVRHICEVLVNDVGLDRVRENVVKPLKGLKVAGYIGCQTLRPFAGTERGGRYDTYEEPKFLDNFIEVSGATPIRDFKYKTSCCGGAVSAVSPDKTLHLMEGILKDATDKGADCICTPCALCQTNVEIYQDMVNKQFETSYAMPVVFYSQLWALSFGMDPKKDAAMHQSLLPVHKILSAAK</sequence>
<name>A0A484H733_9ZZZZ</name>
<proteinExistence type="predicted"/>
<dbReference type="GO" id="GO:0051912">
    <property type="term" value="F:CoB--CoM heterodisulfide reductase activity"/>
    <property type="evidence" value="ECO:0007669"/>
    <property type="project" value="UniProtKB-EC"/>
</dbReference>
<dbReference type="AlphaFoldDB" id="A0A484H733"/>
<dbReference type="InterPro" id="IPR051278">
    <property type="entry name" value="HdrB/HdrD_reductase"/>
</dbReference>
<dbReference type="EMBL" id="LR026963">
    <property type="protein sequence ID" value="VBB69484.1"/>
    <property type="molecule type" value="Genomic_DNA"/>
</dbReference>
<dbReference type="PANTHER" id="PTHR42947:SF1">
    <property type="entry name" value="COB--COM HETERODISULFIDE REDUCTASE SUBUNIT B 1"/>
    <property type="match status" value="1"/>
</dbReference>
<keyword evidence="1 3" id="KW-0560">Oxidoreductase</keyword>
<reference evidence="3" key="1">
    <citation type="submission" date="2018-10" db="EMBL/GenBank/DDBJ databases">
        <authorList>
            <person name="Gruber-Vodicka H."/>
            <person name="Jaeckle O."/>
        </authorList>
    </citation>
    <scope>NUCLEOTIDE SEQUENCE</scope>
</reference>
<accession>A0A484H733</accession>
<protein>
    <submittedName>
        <fullName evidence="3">CoB--CoM heterodisulfide reductase subunit B</fullName>
        <ecNumber evidence="3">1.8.98.1</ecNumber>
    </submittedName>
</protein>
<evidence type="ECO:0000259" key="2">
    <source>
        <dbReference type="Pfam" id="PF02754"/>
    </source>
</evidence>
<evidence type="ECO:0000313" key="3">
    <source>
        <dbReference type="EMBL" id="VBB69484.1"/>
    </source>
</evidence>
<feature type="domain" description="Cysteine-rich" evidence="2">
    <location>
        <begin position="5"/>
        <end position="86"/>
    </location>
</feature>
<dbReference type="PANTHER" id="PTHR42947">
    <property type="entry name" value="COB--COM HETERODISULFIDE REDUCTASE SUBUNIT B 1"/>
    <property type="match status" value="1"/>
</dbReference>
<feature type="domain" description="Cysteine-rich" evidence="2">
    <location>
        <begin position="154"/>
        <end position="245"/>
    </location>
</feature>
<evidence type="ECO:0000256" key="1">
    <source>
        <dbReference type="ARBA" id="ARBA00023002"/>
    </source>
</evidence>
<dbReference type="InterPro" id="IPR004017">
    <property type="entry name" value="Cys_rich_dom"/>
</dbReference>
<dbReference type="Pfam" id="PF02754">
    <property type="entry name" value="CCG"/>
    <property type="match status" value="2"/>
</dbReference>
<dbReference type="Gene3D" id="1.20.1050.140">
    <property type="match status" value="1"/>
</dbReference>